<accession>A0AA92HAN6</accession>
<dbReference type="InterPro" id="IPR002577">
    <property type="entry name" value="HTH_HxlR"/>
</dbReference>
<dbReference type="SUPFAM" id="SSF46785">
    <property type="entry name" value="Winged helix' DNA-binding domain"/>
    <property type="match status" value="1"/>
</dbReference>
<evidence type="ECO:0000256" key="1">
    <source>
        <dbReference type="ARBA" id="ARBA00023015"/>
    </source>
</evidence>
<dbReference type="GO" id="GO:0003677">
    <property type="term" value="F:DNA binding"/>
    <property type="evidence" value="ECO:0007669"/>
    <property type="project" value="UniProtKB-KW"/>
</dbReference>
<reference evidence="5 6" key="1">
    <citation type="submission" date="2018-04" db="EMBL/GenBank/DDBJ databases">
        <authorList>
            <person name="Hagen T."/>
        </authorList>
    </citation>
    <scope>NUCLEOTIDE SEQUENCE [LARGE SCALE GENOMIC DNA]</scope>
    <source>
        <strain evidence="5 6">TPD7009</strain>
    </source>
</reference>
<evidence type="ECO:0000313" key="6">
    <source>
        <dbReference type="Proteomes" id="UP000244335"/>
    </source>
</evidence>
<protein>
    <submittedName>
        <fullName evidence="5">Transcriptional regulator</fullName>
    </submittedName>
</protein>
<dbReference type="InterPro" id="IPR036390">
    <property type="entry name" value="WH_DNA-bd_sf"/>
</dbReference>
<dbReference type="PANTHER" id="PTHR33204">
    <property type="entry name" value="TRANSCRIPTIONAL REGULATOR, MARR FAMILY"/>
    <property type="match status" value="1"/>
</dbReference>
<dbReference type="InterPro" id="IPR036388">
    <property type="entry name" value="WH-like_DNA-bd_sf"/>
</dbReference>
<dbReference type="Proteomes" id="UP000244335">
    <property type="component" value="Unassembled WGS sequence"/>
</dbReference>
<keyword evidence="1" id="KW-0805">Transcription regulation</keyword>
<dbReference type="RefSeq" id="WP_116492317.1">
    <property type="nucleotide sequence ID" value="NZ_QDFR01000001.1"/>
</dbReference>
<dbReference type="PROSITE" id="PS51118">
    <property type="entry name" value="HTH_HXLR"/>
    <property type="match status" value="1"/>
</dbReference>
<name>A0AA92HAN6_RHIRH</name>
<comment type="caution">
    <text evidence="5">The sequence shown here is derived from an EMBL/GenBank/DDBJ whole genome shotgun (WGS) entry which is preliminary data.</text>
</comment>
<dbReference type="PANTHER" id="PTHR33204:SF39">
    <property type="entry name" value="TRANSCRIPTIONAL REGULATORY PROTEIN"/>
    <property type="match status" value="1"/>
</dbReference>
<evidence type="ECO:0000256" key="2">
    <source>
        <dbReference type="ARBA" id="ARBA00023125"/>
    </source>
</evidence>
<sequence>MGATVSRLKPTAASASAQASAPLADFANLDFDNCPVRDLLNHIGGKWSTLLLQALAERPYRFGELRRMVPDISQRMLTQTLRDLQRDGYIHREVFPTKPPSVEYSMTPLGRSLYLPLSQVINWALDHHDAVKQARVTFDTTA</sequence>
<keyword evidence="3" id="KW-0804">Transcription</keyword>
<dbReference type="Pfam" id="PF01638">
    <property type="entry name" value="HxlR"/>
    <property type="match status" value="1"/>
</dbReference>
<evidence type="ECO:0000313" key="5">
    <source>
        <dbReference type="EMBL" id="PVE56661.1"/>
    </source>
</evidence>
<evidence type="ECO:0000259" key="4">
    <source>
        <dbReference type="PROSITE" id="PS51118"/>
    </source>
</evidence>
<evidence type="ECO:0000256" key="3">
    <source>
        <dbReference type="ARBA" id="ARBA00023163"/>
    </source>
</evidence>
<dbReference type="EMBL" id="QDFR01000001">
    <property type="protein sequence ID" value="PVE56661.1"/>
    <property type="molecule type" value="Genomic_DNA"/>
</dbReference>
<feature type="domain" description="HTH hxlR-type" evidence="4">
    <location>
        <begin position="34"/>
        <end position="132"/>
    </location>
</feature>
<dbReference type="AlphaFoldDB" id="A0AA92HAN6"/>
<organism evidence="5 6">
    <name type="scientific">Rhizobium rhizogenes</name>
    <name type="common">Agrobacterium rhizogenes</name>
    <dbReference type="NCBI Taxonomy" id="359"/>
    <lineage>
        <taxon>Bacteria</taxon>
        <taxon>Pseudomonadati</taxon>
        <taxon>Pseudomonadota</taxon>
        <taxon>Alphaproteobacteria</taxon>
        <taxon>Hyphomicrobiales</taxon>
        <taxon>Rhizobiaceae</taxon>
        <taxon>Rhizobium/Agrobacterium group</taxon>
        <taxon>Rhizobium</taxon>
    </lineage>
</organism>
<dbReference type="Gene3D" id="1.10.10.10">
    <property type="entry name" value="Winged helix-like DNA-binding domain superfamily/Winged helix DNA-binding domain"/>
    <property type="match status" value="1"/>
</dbReference>
<keyword evidence="2" id="KW-0238">DNA-binding</keyword>
<gene>
    <name evidence="5" type="ORF">DC430_02490</name>
</gene>
<proteinExistence type="predicted"/>